<evidence type="ECO:0000256" key="1">
    <source>
        <dbReference type="SAM" id="Coils"/>
    </source>
</evidence>
<keyword evidence="4" id="KW-1185">Reference proteome</keyword>
<dbReference type="InterPro" id="IPR036388">
    <property type="entry name" value="WH-like_DNA-bd_sf"/>
</dbReference>
<dbReference type="EMBL" id="BAAALN010000016">
    <property type="protein sequence ID" value="GAA1249226.1"/>
    <property type="molecule type" value="Genomic_DNA"/>
</dbReference>
<name>A0ABN1WFZ7_9PSEU</name>
<comment type="caution">
    <text evidence="3">The sequence shown here is derived from an EMBL/GenBank/DDBJ whole genome shotgun (WGS) entry which is preliminary data.</text>
</comment>
<reference evidence="3 4" key="1">
    <citation type="journal article" date="2019" name="Int. J. Syst. Evol. Microbiol.">
        <title>The Global Catalogue of Microorganisms (GCM) 10K type strain sequencing project: providing services to taxonomists for standard genome sequencing and annotation.</title>
        <authorList>
            <consortium name="The Broad Institute Genomics Platform"/>
            <consortium name="The Broad Institute Genome Sequencing Center for Infectious Disease"/>
            <person name="Wu L."/>
            <person name="Ma J."/>
        </authorList>
    </citation>
    <scope>NUCLEOTIDE SEQUENCE [LARGE SCALE GENOMIC DNA]</scope>
    <source>
        <strain evidence="3 4">JCM 13023</strain>
    </source>
</reference>
<organism evidence="3 4">
    <name type="scientific">Prauserella halophila</name>
    <dbReference type="NCBI Taxonomy" id="185641"/>
    <lineage>
        <taxon>Bacteria</taxon>
        <taxon>Bacillati</taxon>
        <taxon>Actinomycetota</taxon>
        <taxon>Actinomycetes</taxon>
        <taxon>Pseudonocardiales</taxon>
        <taxon>Pseudonocardiaceae</taxon>
        <taxon>Prauserella</taxon>
    </lineage>
</organism>
<dbReference type="InterPro" id="IPR009057">
    <property type="entry name" value="Homeodomain-like_sf"/>
</dbReference>
<feature type="region of interest" description="Disordered" evidence="2">
    <location>
        <begin position="98"/>
        <end position="128"/>
    </location>
</feature>
<evidence type="ECO:0000313" key="3">
    <source>
        <dbReference type="EMBL" id="GAA1249226.1"/>
    </source>
</evidence>
<accession>A0ABN1WFZ7</accession>
<protein>
    <submittedName>
        <fullName evidence="3">Transposase</fullName>
    </submittedName>
</protein>
<dbReference type="InterPro" id="IPR002514">
    <property type="entry name" value="Transposase_8"/>
</dbReference>
<dbReference type="Gene3D" id="1.10.10.10">
    <property type="entry name" value="Winged helix-like DNA-binding domain superfamily/Winged helix DNA-binding domain"/>
    <property type="match status" value="1"/>
</dbReference>
<dbReference type="SUPFAM" id="SSF46689">
    <property type="entry name" value="Homeodomain-like"/>
    <property type="match status" value="1"/>
</dbReference>
<evidence type="ECO:0000256" key="2">
    <source>
        <dbReference type="SAM" id="MobiDB-lite"/>
    </source>
</evidence>
<proteinExistence type="predicted"/>
<sequence length="128" mass="14541">MEIMAAKRYSREMRERAVALVRECQSEYDSQWEAICSIAAKVNVSSETLRKWLRQAEVDAGQRPGVSSEESAELKRLHRENAELRRSNEILKAASAFFARELDPRPPRSQRSSRNTRTGSGSSRSVPC</sequence>
<evidence type="ECO:0000313" key="4">
    <source>
        <dbReference type="Proteomes" id="UP001500653"/>
    </source>
</evidence>
<keyword evidence="1" id="KW-0175">Coiled coil</keyword>
<feature type="coiled-coil region" evidence="1">
    <location>
        <begin position="67"/>
        <end position="94"/>
    </location>
</feature>
<gene>
    <name evidence="3" type="ORF">GCM10009676_39630</name>
</gene>
<dbReference type="Pfam" id="PF01527">
    <property type="entry name" value="HTH_Tnp_1"/>
    <property type="match status" value="1"/>
</dbReference>
<dbReference type="Proteomes" id="UP001500653">
    <property type="component" value="Unassembled WGS sequence"/>
</dbReference>
<feature type="compositionally biased region" description="Low complexity" evidence="2">
    <location>
        <begin position="109"/>
        <end position="128"/>
    </location>
</feature>